<dbReference type="EMBL" id="KV014876">
    <property type="protein sequence ID" value="KZV21824.1"/>
    <property type="molecule type" value="Genomic_DNA"/>
</dbReference>
<dbReference type="PANTHER" id="PTHR35410:SF2">
    <property type="entry name" value="OS02G0640200 PROTEIN"/>
    <property type="match status" value="1"/>
</dbReference>
<proteinExistence type="predicted"/>
<keyword evidence="1" id="KW-0472">Membrane</keyword>
<name>A0A2Z7AJ79_9LAMI</name>
<dbReference type="AlphaFoldDB" id="A0A2Z7AJ79"/>
<feature type="transmembrane region" description="Helical" evidence="1">
    <location>
        <begin position="55"/>
        <end position="79"/>
    </location>
</feature>
<organism evidence="3 4">
    <name type="scientific">Dorcoceras hygrometricum</name>
    <dbReference type="NCBI Taxonomy" id="472368"/>
    <lineage>
        <taxon>Eukaryota</taxon>
        <taxon>Viridiplantae</taxon>
        <taxon>Streptophyta</taxon>
        <taxon>Embryophyta</taxon>
        <taxon>Tracheophyta</taxon>
        <taxon>Spermatophyta</taxon>
        <taxon>Magnoliopsida</taxon>
        <taxon>eudicotyledons</taxon>
        <taxon>Gunneridae</taxon>
        <taxon>Pentapetalae</taxon>
        <taxon>asterids</taxon>
        <taxon>lamiids</taxon>
        <taxon>Lamiales</taxon>
        <taxon>Gesneriaceae</taxon>
        <taxon>Didymocarpoideae</taxon>
        <taxon>Trichosporeae</taxon>
        <taxon>Loxocarpinae</taxon>
        <taxon>Dorcoceras</taxon>
    </lineage>
</organism>
<dbReference type="OrthoDB" id="785244at2759"/>
<evidence type="ECO:0000259" key="2">
    <source>
        <dbReference type="Pfam" id="PF24649"/>
    </source>
</evidence>
<protein>
    <recommendedName>
        <fullName evidence="2">DUF7642 domain-containing protein</fullName>
    </recommendedName>
</protein>
<gene>
    <name evidence="3" type="ORF">F511_13627</name>
</gene>
<dbReference type="Proteomes" id="UP000250235">
    <property type="component" value="Unassembled WGS sequence"/>
</dbReference>
<keyword evidence="4" id="KW-1185">Reference proteome</keyword>
<evidence type="ECO:0000313" key="3">
    <source>
        <dbReference type="EMBL" id="KZV21824.1"/>
    </source>
</evidence>
<dbReference type="InterPro" id="IPR056059">
    <property type="entry name" value="DUF7642"/>
</dbReference>
<reference evidence="3 4" key="1">
    <citation type="journal article" date="2015" name="Proc. Natl. Acad. Sci. U.S.A.">
        <title>The resurrection genome of Boea hygrometrica: A blueprint for survival of dehydration.</title>
        <authorList>
            <person name="Xiao L."/>
            <person name="Yang G."/>
            <person name="Zhang L."/>
            <person name="Yang X."/>
            <person name="Zhao S."/>
            <person name="Ji Z."/>
            <person name="Zhou Q."/>
            <person name="Hu M."/>
            <person name="Wang Y."/>
            <person name="Chen M."/>
            <person name="Xu Y."/>
            <person name="Jin H."/>
            <person name="Xiao X."/>
            <person name="Hu G."/>
            <person name="Bao F."/>
            <person name="Hu Y."/>
            <person name="Wan P."/>
            <person name="Li L."/>
            <person name="Deng X."/>
            <person name="Kuang T."/>
            <person name="Xiang C."/>
            <person name="Zhu J.K."/>
            <person name="Oliver M.J."/>
            <person name="He Y."/>
        </authorList>
    </citation>
    <scope>NUCLEOTIDE SEQUENCE [LARGE SCALE GENOMIC DNA]</scope>
    <source>
        <strain evidence="4">cv. XS01</strain>
    </source>
</reference>
<keyword evidence="1" id="KW-1133">Transmembrane helix</keyword>
<feature type="domain" description="DUF7642" evidence="2">
    <location>
        <begin position="88"/>
        <end position="187"/>
    </location>
</feature>
<evidence type="ECO:0000313" key="4">
    <source>
        <dbReference type="Proteomes" id="UP000250235"/>
    </source>
</evidence>
<evidence type="ECO:0000256" key="1">
    <source>
        <dbReference type="SAM" id="Phobius"/>
    </source>
</evidence>
<sequence length="281" mass="31359">MGNAKNLPKLGSAKDLLLPDSVSELEIGEEGDTPLQVLYTASFEELASKNVNYDMIIWLSISLLLVLAWGIGIIMLLYLPFRRYVLQKDIGSRKLYVTSKEIVYKVARPSYIPFLGETKIVKHIPLSMVIDIIIEQGCLQSMYGLRTFRVESIAHGKAAPVDELRVQGVHNHELLRKVIVTQASKSIQDGRAWNPNLQITGGESMIRMESLTLGPAVLNSPSKGRKTMNSPLHVPVEPRGVVTSDLMLHKLEEVSKSVRKLEFLVEKNQVQLPTSSSLKNF</sequence>
<accession>A0A2Z7AJ79</accession>
<dbReference type="PANTHER" id="PTHR35410">
    <property type="entry name" value="EXPRESSED PROTEIN"/>
    <property type="match status" value="1"/>
</dbReference>
<keyword evidence="1" id="KW-0812">Transmembrane</keyword>
<dbReference type="Pfam" id="PF24649">
    <property type="entry name" value="DUF7642"/>
    <property type="match status" value="1"/>
</dbReference>